<evidence type="ECO:0000256" key="1">
    <source>
        <dbReference type="ARBA" id="ARBA00009995"/>
    </source>
</evidence>
<dbReference type="Pfam" id="PF00201">
    <property type="entry name" value="UDPGT"/>
    <property type="match status" value="1"/>
</dbReference>
<dbReference type="SUPFAM" id="SSF53756">
    <property type="entry name" value="UDP-Glycosyltransferase/glycogen phosphorylase"/>
    <property type="match status" value="1"/>
</dbReference>
<evidence type="ECO:0000259" key="3">
    <source>
        <dbReference type="Pfam" id="PF26168"/>
    </source>
</evidence>
<organism evidence="4 5">
    <name type="scientific">Aristolochia fimbriata</name>
    <name type="common">White veined hardy Dutchman's pipe vine</name>
    <dbReference type="NCBI Taxonomy" id="158543"/>
    <lineage>
        <taxon>Eukaryota</taxon>
        <taxon>Viridiplantae</taxon>
        <taxon>Streptophyta</taxon>
        <taxon>Embryophyta</taxon>
        <taxon>Tracheophyta</taxon>
        <taxon>Spermatophyta</taxon>
        <taxon>Magnoliopsida</taxon>
        <taxon>Magnoliidae</taxon>
        <taxon>Piperales</taxon>
        <taxon>Aristolochiaceae</taxon>
        <taxon>Aristolochia</taxon>
    </lineage>
</organism>
<dbReference type="InterPro" id="IPR058980">
    <property type="entry name" value="Glyco_transf_N"/>
</dbReference>
<reference evidence="4 5" key="1">
    <citation type="submission" date="2021-07" db="EMBL/GenBank/DDBJ databases">
        <title>The Aristolochia fimbriata genome: insights into angiosperm evolution, floral development and chemical biosynthesis.</title>
        <authorList>
            <person name="Jiao Y."/>
        </authorList>
    </citation>
    <scope>NUCLEOTIDE SEQUENCE [LARGE SCALE GENOMIC DNA]</scope>
    <source>
        <strain evidence="4">IBCAS-2021</strain>
        <tissue evidence="4">Leaf</tissue>
    </source>
</reference>
<sequence>MGSHMEKRPEISTSERVVVVLMVPLPAQGHLNQLIHLSRLLLSAGDHVQVHFACSATHNRQAKLRVHGWDVPNSSSKLVLHFHDLPFPTDIPTPPPDPSSPLKFPAHLQPTFDAAVTHLRLPLAALLRSLSATARRVAVVHDSLMSFVAEDAAGVPNAEAYAFHSASAFATFGFFLEYSMAPVDKKLLVDINVPQKLKQIYLSSPSPPLKTCFTDAFLELIRTQVSYLRYDVGEIYNTCEAIEGDFLDCLSREPFGSGASLTWAIGPLNSIAAAVDDKDRHECMEWLDRQPPGSVLYVSFGTMTSMSVEQVKELAKGLRDSQQRFLWVLRDADTGDIFSKNKLQESTPLLLLPEGFEEEEEEAEEGMGSMGMVLRGEWAPQVAILGHRATGGFMTHCGWNSSMESMSAGVAVVAWPMASDQPWNATLLTDVLGMGVSLRDWAKWDQVVPAADIEAAVRRLMESEEGKDIRKRAAEVGVAVRAASVAQEYKHAWYSNNENSN</sequence>
<protein>
    <recommendedName>
        <fullName evidence="3">Glycosyltransferase N-terminal domain-containing protein</fullName>
    </recommendedName>
</protein>
<gene>
    <name evidence="4" type="ORF">H6P81_004793</name>
</gene>
<dbReference type="PANTHER" id="PTHR48044:SF22">
    <property type="entry name" value="GLYCOSYLTRANSFERASE"/>
    <property type="match status" value="1"/>
</dbReference>
<evidence type="ECO:0000256" key="2">
    <source>
        <dbReference type="ARBA" id="ARBA00022679"/>
    </source>
</evidence>
<dbReference type="Gene3D" id="3.40.50.2000">
    <property type="entry name" value="Glycogen Phosphorylase B"/>
    <property type="match status" value="2"/>
</dbReference>
<comment type="similarity">
    <text evidence="1">Belongs to the UDP-glycosyltransferase family.</text>
</comment>
<dbReference type="EMBL" id="JAINDJ010000003">
    <property type="protein sequence ID" value="KAG9451889.1"/>
    <property type="molecule type" value="Genomic_DNA"/>
</dbReference>
<feature type="domain" description="Glycosyltransferase N-terminal" evidence="3">
    <location>
        <begin position="18"/>
        <end position="269"/>
    </location>
</feature>
<dbReference type="AlphaFoldDB" id="A0AAV7ETB5"/>
<dbReference type="PANTHER" id="PTHR48044">
    <property type="entry name" value="GLYCOSYLTRANSFERASE"/>
    <property type="match status" value="1"/>
</dbReference>
<name>A0AAV7ETB5_ARIFI</name>
<dbReference type="GO" id="GO:0008194">
    <property type="term" value="F:UDP-glycosyltransferase activity"/>
    <property type="evidence" value="ECO:0007669"/>
    <property type="project" value="InterPro"/>
</dbReference>
<proteinExistence type="inferred from homology"/>
<dbReference type="Pfam" id="PF26168">
    <property type="entry name" value="Glyco_transf_N"/>
    <property type="match status" value="1"/>
</dbReference>
<dbReference type="InterPro" id="IPR002213">
    <property type="entry name" value="UDP_glucos_trans"/>
</dbReference>
<evidence type="ECO:0000313" key="4">
    <source>
        <dbReference type="EMBL" id="KAG9451889.1"/>
    </source>
</evidence>
<keyword evidence="5" id="KW-1185">Reference proteome</keyword>
<keyword evidence="2" id="KW-0808">Transferase</keyword>
<dbReference type="CDD" id="cd03784">
    <property type="entry name" value="GT1_Gtf-like"/>
    <property type="match status" value="1"/>
</dbReference>
<dbReference type="GO" id="GO:1901135">
    <property type="term" value="P:carbohydrate derivative metabolic process"/>
    <property type="evidence" value="ECO:0007669"/>
    <property type="project" value="UniProtKB-ARBA"/>
</dbReference>
<accession>A0AAV7ETB5</accession>
<dbReference type="FunFam" id="3.40.50.2000:FF:000060">
    <property type="entry name" value="Glycosyltransferase"/>
    <property type="match status" value="1"/>
</dbReference>
<evidence type="ECO:0000313" key="5">
    <source>
        <dbReference type="Proteomes" id="UP000825729"/>
    </source>
</evidence>
<dbReference type="Proteomes" id="UP000825729">
    <property type="component" value="Unassembled WGS sequence"/>
</dbReference>
<comment type="caution">
    <text evidence="4">The sequence shown here is derived from an EMBL/GenBank/DDBJ whole genome shotgun (WGS) entry which is preliminary data.</text>
</comment>